<proteinExistence type="predicted"/>
<dbReference type="InterPro" id="IPR010352">
    <property type="entry name" value="DUF945"/>
</dbReference>
<reference evidence="1" key="1">
    <citation type="submission" date="2018-06" db="EMBL/GenBank/DDBJ databases">
        <authorList>
            <person name="Zhirakovskaya E."/>
        </authorList>
    </citation>
    <scope>NUCLEOTIDE SEQUENCE</scope>
</reference>
<name>A0A3B1BAK7_9ZZZZ</name>
<dbReference type="EMBL" id="UOFX01000084">
    <property type="protein sequence ID" value="VAX11341.1"/>
    <property type="molecule type" value="Genomic_DNA"/>
</dbReference>
<gene>
    <name evidence="1" type="ORF">MNBD_GAMMA26-2666</name>
</gene>
<sequence length="471" mass="51134">MNPVKKILIAVSVLVVLGILAVPGIAGMQAEEQYKGFTSRFAASGLKIKRNDYQRDWFQANAETEVEFMLPEQPGGGEATSFSFIIKSEITHGPFSMKHGFSQHIASIETRLLFDDDSFIPAGYPAHIKTLVGLDGGGKVTLDFPAYERPAKEGQPAVDFTGAKGEVVFTAGYNKVVANFSLPRLYVKEEGELSIEISEVVLNSDVTRGIEDLMLGGGTFSIGSIRVVLETAGADVDLRNLRFKYSASAANNMVDTAVSYNLDTVSTQGKSFGPMALDFRVSNLSAAVVASFQQALEEISSQHLPPSQQAMVILGVMMSSGSEFLKSDPKIALEKLHVVTPDGIIEGNFQVQSEDLQWADIGNIGVVLKKLIVDARLRMPEKFLRAAIEQQSRQSVIAQINQQRQLGEQVPDPDPEQLKLQTTMMAGKQIETLLAQEFLVRDGSDIATIANLQDGLLSVNGKSIPLPMVVQ</sequence>
<dbReference type="Pfam" id="PF06097">
    <property type="entry name" value="DUF945"/>
    <property type="match status" value="1"/>
</dbReference>
<evidence type="ECO:0000313" key="1">
    <source>
        <dbReference type="EMBL" id="VAX11341.1"/>
    </source>
</evidence>
<evidence type="ECO:0008006" key="2">
    <source>
        <dbReference type="Google" id="ProtNLM"/>
    </source>
</evidence>
<accession>A0A3B1BAK7</accession>
<dbReference type="AlphaFoldDB" id="A0A3B1BAK7"/>
<organism evidence="1">
    <name type="scientific">hydrothermal vent metagenome</name>
    <dbReference type="NCBI Taxonomy" id="652676"/>
    <lineage>
        <taxon>unclassified sequences</taxon>
        <taxon>metagenomes</taxon>
        <taxon>ecological metagenomes</taxon>
    </lineage>
</organism>
<protein>
    <recommendedName>
        <fullName evidence="2">DUF945 domain-containing protein</fullName>
    </recommendedName>
</protein>